<proteinExistence type="inferred from homology"/>
<dbReference type="Proteomes" id="UP000027238">
    <property type="component" value="Unassembled WGS sequence"/>
</dbReference>
<dbReference type="STRING" id="1173701.A0A066WUL3"/>
<dbReference type="eggNOG" id="ENOG502SYGP">
    <property type="taxonomic scope" value="Eukaryota"/>
</dbReference>
<evidence type="ECO:0000256" key="4">
    <source>
        <dbReference type="SAM" id="MobiDB-lite"/>
    </source>
</evidence>
<evidence type="ECO:0008006" key="7">
    <source>
        <dbReference type="Google" id="ProtNLM"/>
    </source>
</evidence>
<dbReference type="PANTHER" id="PTHR41237">
    <property type="entry name" value="37S RIBOSOMAL PROTEIN MRP21, MITOCHONDRIAL"/>
    <property type="match status" value="1"/>
</dbReference>
<dbReference type="AlphaFoldDB" id="A0A066WUL3"/>
<evidence type="ECO:0000256" key="2">
    <source>
        <dbReference type="ARBA" id="ARBA00022980"/>
    </source>
</evidence>
<dbReference type="OMA" id="RARFKTG"/>
<evidence type="ECO:0000256" key="3">
    <source>
        <dbReference type="ARBA" id="ARBA00023274"/>
    </source>
</evidence>
<comment type="similarity">
    <text evidence="1">Belongs to the bacterial ribosomal protein bS21 family.</text>
</comment>
<dbReference type="Pfam" id="PF01165">
    <property type="entry name" value="Ribosomal_S21"/>
    <property type="match status" value="1"/>
</dbReference>
<comment type="caution">
    <text evidence="5">The sequence shown here is derived from an EMBL/GenBank/DDBJ whole genome shotgun (WGS) entry which is preliminary data.</text>
</comment>
<protein>
    <recommendedName>
        <fullName evidence="7">Ribosomal protein S21</fullName>
    </recommendedName>
</protein>
<feature type="region of interest" description="Disordered" evidence="4">
    <location>
        <begin position="50"/>
        <end position="102"/>
    </location>
</feature>
<accession>A0A066WUL3</accession>
<dbReference type="EMBL" id="JMSE01001517">
    <property type="protein sequence ID" value="KDN60362.1"/>
    <property type="molecule type" value="Genomic_DNA"/>
</dbReference>
<dbReference type="GO" id="GO:0070124">
    <property type="term" value="P:mitochondrial translational initiation"/>
    <property type="evidence" value="ECO:0007669"/>
    <property type="project" value="TreeGrafter"/>
</dbReference>
<gene>
    <name evidence="5" type="ORF">CSUB01_11619</name>
</gene>
<reference evidence="6" key="1">
    <citation type="journal article" date="2014" name="Genome Announc.">
        <title>Draft genome sequence of Colletotrichum sublineola, a destructive pathogen of cultivated sorghum.</title>
        <authorList>
            <person name="Baroncelli R."/>
            <person name="Sanz-Martin J.M."/>
            <person name="Rech G.E."/>
            <person name="Sukno S.A."/>
            <person name="Thon M.R."/>
        </authorList>
    </citation>
    <scope>NUCLEOTIDE SEQUENCE [LARGE SCALE GENOMIC DNA]</scope>
    <source>
        <strain evidence="6">TX430BB</strain>
    </source>
</reference>
<evidence type="ECO:0000313" key="6">
    <source>
        <dbReference type="Proteomes" id="UP000027238"/>
    </source>
</evidence>
<evidence type="ECO:0000313" key="5">
    <source>
        <dbReference type="EMBL" id="KDN60362.1"/>
    </source>
</evidence>
<dbReference type="GO" id="GO:0003735">
    <property type="term" value="F:structural constituent of ribosome"/>
    <property type="evidence" value="ECO:0007669"/>
    <property type="project" value="InterPro"/>
</dbReference>
<keyword evidence="3" id="KW-0687">Ribonucleoprotein</keyword>
<dbReference type="InterPro" id="IPR052837">
    <property type="entry name" value="Mitoribosomal_bS21"/>
</dbReference>
<dbReference type="GO" id="GO:0005763">
    <property type="term" value="C:mitochondrial small ribosomal subunit"/>
    <property type="evidence" value="ECO:0007669"/>
    <property type="project" value="TreeGrafter"/>
</dbReference>
<keyword evidence="2" id="KW-0689">Ribosomal protein</keyword>
<feature type="region of interest" description="Disordered" evidence="4">
    <location>
        <begin position="125"/>
        <end position="145"/>
    </location>
</feature>
<dbReference type="OrthoDB" id="2501249at2759"/>
<sequence>MFSRASEIGLLGKRLLTSCTVRSPSLRVSQALPQPLWAQLRTLTTSSILYGPPRSGLPRPAVAGRPFNPAPTASTQTPPPPPSPGAAPASHDKSPDSPFKYDATTEKFDISKIIALETDDFMKKHYPSSGQHEPALRTRPPTGRTVHVTNNTDLARALKQLDFQCRKNKIRRLAQLQKFHERPGKKRKRLNSERWRARFKDAFKATVHRVQELKNQGW</sequence>
<dbReference type="InterPro" id="IPR001911">
    <property type="entry name" value="Ribosomal_bS21"/>
</dbReference>
<keyword evidence="6" id="KW-1185">Reference proteome</keyword>
<dbReference type="PANTHER" id="PTHR41237:SF1">
    <property type="entry name" value="SMALL RIBOSOMAL SUBUNIT PROTEIN BS21M"/>
    <property type="match status" value="1"/>
</dbReference>
<evidence type="ECO:0000256" key="1">
    <source>
        <dbReference type="ARBA" id="ARBA00006640"/>
    </source>
</evidence>
<name>A0A066WUL3_COLSU</name>
<dbReference type="HOGENOM" id="CLU_081623_1_0_1"/>
<organism evidence="5 6">
    <name type="scientific">Colletotrichum sublineola</name>
    <name type="common">Sorghum anthracnose fungus</name>
    <dbReference type="NCBI Taxonomy" id="1173701"/>
    <lineage>
        <taxon>Eukaryota</taxon>
        <taxon>Fungi</taxon>
        <taxon>Dikarya</taxon>
        <taxon>Ascomycota</taxon>
        <taxon>Pezizomycotina</taxon>
        <taxon>Sordariomycetes</taxon>
        <taxon>Hypocreomycetidae</taxon>
        <taxon>Glomerellales</taxon>
        <taxon>Glomerellaceae</taxon>
        <taxon>Colletotrichum</taxon>
        <taxon>Colletotrichum graminicola species complex</taxon>
    </lineage>
</organism>